<proteinExistence type="predicted"/>
<protein>
    <submittedName>
        <fullName evidence="1">Uncharacterized protein</fullName>
    </submittedName>
</protein>
<dbReference type="RefSeq" id="WP_073549793.1">
    <property type="nucleotide sequence ID" value="NZ_CAWMVK010000043.1"/>
</dbReference>
<dbReference type="Proteomes" id="UP000185984">
    <property type="component" value="Unassembled WGS sequence"/>
</dbReference>
<dbReference type="AlphaFoldDB" id="A0A1U7HQN1"/>
<reference evidence="1 2" key="1">
    <citation type="submission" date="2016-11" db="EMBL/GenBank/DDBJ databases">
        <title>Draft Genome Sequences of Nine Cyanobacterial Strains from Diverse Habitats.</title>
        <authorList>
            <person name="Zhu T."/>
            <person name="Hou S."/>
            <person name="Lu X."/>
            <person name="Hess W.R."/>
        </authorList>
    </citation>
    <scope>NUCLEOTIDE SEQUENCE [LARGE SCALE GENOMIC DNA]</scope>
    <source>
        <strain evidence="1 2">5.2 s.c.1</strain>
    </source>
</reference>
<comment type="caution">
    <text evidence="1">The sequence shown here is derived from an EMBL/GenBank/DDBJ whole genome shotgun (WGS) entry which is preliminary data.</text>
</comment>
<dbReference type="OrthoDB" id="9918637at2"/>
<accession>A0A1U7HQN1</accession>
<keyword evidence="2" id="KW-1185">Reference proteome</keyword>
<gene>
    <name evidence="1" type="ORF">NIES1031_12910</name>
</gene>
<organism evidence="1 2">
    <name type="scientific">Chroogloeocystis siderophila 5.2 s.c.1</name>
    <dbReference type="NCBI Taxonomy" id="247279"/>
    <lineage>
        <taxon>Bacteria</taxon>
        <taxon>Bacillati</taxon>
        <taxon>Cyanobacteriota</taxon>
        <taxon>Cyanophyceae</taxon>
        <taxon>Oscillatoriophycideae</taxon>
        <taxon>Chroococcales</taxon>
        <taxon>Chroococcaceae</taxon>
        <taxon>Chroogloeocystis</taxon>
    </lineage>
</organism>
<dbReference type="EMBL" id="MRCC01000009">
    <property type="protein sequence ID" value="OKH25877.1"/>
    <property type="molecule type" value="Genomic_DNA"/>
</dbReference>
<name>A0A1U7HQN1_9CHRO</name>
<evidence type="ECO:0000313" key="1">
    <source>
        <dbReference type="EMBL" id="OKH25877.1"/>
    </source>
</evidence>
<sequence length="60" mass="6768">MTADIAEEIANRHIEAARQIKQAMTQVYVAEKTDEDLHKLLKSSTTELLLTLQLTADNKN</sequence>
<evidence type="ECO:0000313" key="2">
    <source>
        <dbReference type="Proteomes" id="UP000185984"/>
    </source>
</evidence>